<sequence>MKHILLFFALAIAISCGSTKVTENDFEGKSFNASLKVDPSLTSANPAAAGFLAMAKMRYDFKTDKEGIFYTQLGGMSAEQPFKWQLEGDSLTIDRSVQSDVITTAEKSFSEITRHLVKKTENGFELVNKNARIELRPNESK</sequence>
<dbReference type="PROSITE" id="PS51257">
    <property type="entry name" value="PROKAR_LIPOPROTEIN"/>
    <property type="match status" value="1"/>
</dbReference>
<evidence type="ECO:0000313" key="1">
    <source>
        <dbReference type="EMBL" id="MBD2751592.1"/>
    </source>
</evidence>
<dbReference type="AlphaFoldDB" id="A0A927AXP0"/>
<keyword evidence="2" id="KW-1185">Reference proteome</keyword>
<dbReference type="Proteomes" id="UP000653797">
    <property type="component" value="Unassembled WGS sequence"/>
</dbReference>
<accession>A0A927AXP0</accession>
<protein>
    <submittedName>
        <fullName evidence="1">Uncharacterized protein</fullName>
    </submittedName>
</protein>
<proteinExistence type="predicted"/>
<reference evidence="1" key="1">
    <citation type="submission" date="2020-09" db="EMBL/GenBank/DDBJ databases">
        <authorList>
            <person name="Kim M.K."/>
        </authorList>
    </citation>
    <scope>NUCLEOTIDE SEQUENCE</scope>
    <source>
        <strain evidence="1">BT704</strain>
    </source>
</reference>
<evidence type="ECO:0000313" key="2">
    <source>
        <dbReference type="Proteomes" id="UP000653797"/>
    </source>
</evidence>
<name>A0A927AXP0_9BACT</name>
<comment type="caution">
    <text evidence="1">The sequence shown here is derived from an EMBL/GenBank/DDBJ whole genome shotgun (WGS) entry which is preliminary data.</text>
</comment>
<organism evidence="1 2">
    <name type="scientific">Spirosoma validum</name>
    <dbReference type="NCBI Taxonomy" id="2771355"/>
    <lineage>
        <taxon>Bacteria</taxon>
        <taxon>Pseudomonadati</taxon>
        <taxon>Bacteroidota</taxon>
        <taxon>Cytophagia</taxon>
        <taxon>Cytophagales</taxon>
        <taxon>Cytophagaceae</taxon>
        <taxon>Spirosoma</taxon>
    </lineage>
</organism>
<dbReference type="RefSeq" id="WP_191037233.1">
    <property type="nucleotide sequence ID" value="NZ_JACXAA010000001.1"/>
</dbReference>
<gene>
    <name evidence="1" type="ORF">IC230_01715</name>
</gene>
<dbReference type="EMBL" id="JACXAA010000001">
    <property type="protein sequence ID" value="MBD2751592.1"/>
    <property type="molecule type" value="Genomic_DNA"/>
</dbReference>